<proteinExistence type="predicted"/>
<dbReference type="AlphaFoldDB" id="A0A8B9THV6"/>
<protein>
    <recommendedName>
        <fullName evidence="5">WD repeat-containing protein 7</fullName>
    </recommendedName>
</protein>
<accession>A0A8B9THV6</accession>
<keyword evidence="2" id="KW-0677">Repeat</keyword>
<dbReference type="PANTHER" id="PTHR44099">
    <property type="entry name" value="RABCONNECTIN-3B, ISOFORM A"/>
    <property type="match status" value="1"/>
</dbReference>
<keyword evidence="1" id="KW-0853">WD repeat</keyword>
<dbReference type="InterPro" id="IPR049916">
    <property type="entry name" value="WDR72-like"/>
</dbReference>
<name>A0A8B9THV6_ANAPL</name>
<evidence type="ECO:0000256" key="2">
    <source>
        <dbReference type="ARBA" id="ARBA00022737"/>
    </source>
</evidence>
<sequence>MAGNSLVLPIVLWGRKAPTHCISTLLLMDDVSMIVTGCHDGQICLWDLSLDLEINPRALLFGHTASVTCLSKASASSEKQYVVSASESGTVEAPCLFPELLKARQLLIKAGREPGQPNPREQGGCRRCTLVYLQSCSG</sequence>
<dbReference type="PROSITE" id="PS00678">
    <property type="entry name" value="WD_REPEATS_1"/>
    <property type="match status" value="1"/>
</dbReference>
<dbReference type="InterPro" id="IPR036322">
    <property type="entry name" value="WD40_repeat_dom_sf"/>
</dbReference>
<dbReference type="PANTHER" id="PTHR44099:SF3">
    <property type="entry name" value="WD REPEAT-CONTAINING PROTEIN 7"/>
    <property type="match status" value="1"/>
</dbReference>
<dbReference type="Ensembl" id="ENSAPLT00020023054.1">
    <property type="protein sequence ID" value="ENSAPLP00020021363.1"/>
    <property type="gene ID" value="ENSAPLG00020014953.1"/>
</dbReference>
<dbReference type="Gene3D" id="2.130.10.10">
    <property type="entry name" value="YVTN repeat-like/Quinoprotein amine dehydrogenase"/>
    <property type="match status" value="1"/>
</dbReference>
<dbReference type="Proteomes" id="UP000694400">
    <property type="component" value="Chromosome Z"/>
</dbReference>
<dbReference type="GO" id="GO:0005737">
    <property type="term" value="C:cytoplasm"/>
    <property type="evidence" value="ECO:0007669"/>
    <property type="project" value="TreeGrafter"/>
</dbReference>
<reference evidence="3" key="2">
    <citation type="submission" date="2025-08" db="UniProtKB">
        <authorList>
            <consortium name="Ensembl"/>
        </authorList>
    </citation>
    <scope>IDENTIFICATION</scope>
</reference>
<evidence type="ECO:0000256" key="1">
    <source>
        <dbReference type="ARBA" id="ARBA00022574"/>
    </source>
</evidence>
<dbReference type="InterPro" id="IPR001680">
    <property type="entry name" value="WD40_rpt"/>
</dbReference>
<reference evidence="3" key="3">
    <citation type="submission" date="2025-09" db="UniProtKB">
        <authorList>
            <consortium name="Ensembl"/>
        </authorList>
    </citation>
    <scope>IDENTIFICATION</scope>
</reference>
<dbReference type="Pfam" id="PF00400">
    <property type="entry name" value="WD40"/>
    <property type="match status" value="2"/>
</dbReference>
<evidence type="ECO:0008006" key="5">
    <source>
        <dbReference type="Google" id="ProtNLM"/>
    </source>
</evidence>
<dbReference type="SUPFAM" id="SSF50978">
    <property type="entry name" value="WD40 repeat-like"/>
    <property type="match status" value="1"/>
</dbReference>
<dbReference type="InterPro" id="IPR019775">
    <property type="entry name" value="WD40_repeat_CS"/>
</dbReference>
<dbReference type="InterPro" id="IPR015943">
    <property type="entry name" value="WD40/YVTN_repeat-like_dom_sf"/>
</dbReference>
<evidence type="ECO:0000313" key="3">
    <source>
        <dbReference type="Ensembl" id="ENSAPLP00020021363.1"/>
    </source>
</evidence>
<organism evidence="3 4">
    <name type="scientific">Anas platyrhynchos</name>
    <name type="common">Mallard</name>
    <name type="synonym">Anas boschas</name>
    <dbReference type="NCBI Taxonomy" id="8839"/>
    <lineage>
        <taxon>Eukaryota</taxon>
        <taxon>Metazoa</taxon>
        <taxon>Chordata</taxon>
        <taxon>Craniata</taxon>
        <taxon>Vertebrata</taxon>
        <taxon>Euteleostomi</taxon>
        <taxon>Archelosauria</taxon>
        <taxon>Archosauria</taxon>
        <taxon>Dinosauria</taxon>
        <taxon>Saurischia</taxon>
        <taxon>Theropoda</taxon>
        <taxon>Coelurosauria</taxon>
        <taxon>Aves</taxon>
        <taxon>Neognathae</taxon>
        <taxon>Galloanserae</taxon>
        <taxon>Anseriformes</taxon>
        <taxon>Anatidae</taxon>
        <taxon>Anatinae</taxon>
        <taxon>Anas</taxon>
    </lineage>
</organism>
<evidence type="ECO:0000313" key="4">
    <source>
        <dbReference type="Proteomes" id="UP000694400"/>
    </source>
</evidence>
<reference evidence="3" key="1">
    <citation type="submission" date="2019-08" db="EMBL/GenBank/DDBJ databases">
        <title>Three high-quality genomes provides insights into domestication of ducks.</title>
        <authorList>
            <person name="Hou Z.C."/>
            <person name="Zhu F."/>
            <person name="Yin Z.T."/>
            <person name="Zhang F."/>
        </authorList>
    </citation>
    <scope>NUCLEOTIDE SEQUENCE [LARGE SCALE GENOMIC DNA]</scope>
</reference>